<evidence type="ECO:0000256" key="1">
    <source>
        <dbReference type="SAM" id="Phobius"/>
    </source>
</evidence>
<organism evidence="2 3">
    <name type="scientific">Datura stramonium</name>
    <name type="common">Jimsonweed</name>
    <name type="synonym">Common thornapple</name>
    <dbReference type="NCBI Taxonomy" id="4076"/>
    <lineage>
        <taxon>Eukaryota</taxon>
        <taxon>Viridiplantae</taxon>
        <taxon>Streptophyta</taxon>
        <taxon>Embryophyta</taxon>
        <taxon>Tracheophyta</taxon>
        <taxon>Spermatophyta</taxon>
        <taxon>Magnoliopsida</taxon>
        <taxon>eudicotyledons</taxon>
        <taxon>Gunneridae</taxon>
        <taxon>Pentapetalae</taxon>
        <taxon>asterids</taxon>
        <taxon>lamiids</taxon>
        <taxon>Solanales</taxon>
        <taxon>Solanaceae</taxon>
        <taxon>Solanoideae</taxon>
        <taxon>Datureae</taxon>
        <taxon>Datura</taxon>
    </lineage>
</organism>
<protein>
    <submittedName>
        <fullName evidence="2">Uncharacterized protein</fullName>
    </submittedName>
</protein>
<keyword evidence="1" id="KW-1133">Transmembrane helix</keyword>
<feature type="transmembrane region" description="Helical" evidence="1">
    <location>
        <begin position="111"/>
        <end position="128"/>
    </location>
</feature>
<dbReference type="Proteomes" id="UP000823775">
    <property type="component" value="Unassembled WGS sequence"/>
</dbReference>
<gene>
    <name evidence="2" type="ORF">HAX54_042834</name>
</gene>
<comment type="caution">
    <text evidence="2">The sequence shown here is derived from an EMBL/GenBank/DDBJ whole genome shotgun (WGS) entry which is preliminary data.</text>
</comment>
<proteinExistence type="predicted"/>
<keyword evidence="1" id="KW-0472">Membrane</keyword>
<sequence>MKIDTSPHTSSSFSAVIFGHFSEMALKKSIALSTTYIELISKMSEFIVARSDILMNGKVTEDFQLILQIHTTCSGRDKDHGNKVIICKDIERNPYFAALHLKKKWSRKVKAFLSLRVSLTFFVGAMIWPRALCTRYGDANVYTQ</sequence>
<reference evidence="2 3" key="1">
    <citation type="journal article" date="2021" name="BMC Genomics">
        <title>Datura genome reveals duplications of psychoactive alkaloid biosynthetic genes and high mutation rate following tissue culture.</title>
        <authorList>
            <person name="Rajewski A."/>
            <person name="Carter-House D."/>
            <person name="Stajich J."/>
            <person name="Litt A."/>
        </authorList>
    </citation>
    <scope>NUCLEOTIDE SEQUENCE [LARGE SCALE GENOMIC DNA]</scope>
    <source>
        <strain evidence="2">AR-01</strain>
    </source>
</reference>
<accession>A0ABS8W1Z2</accession>
<keyword evidence="3" id="KW-1185">Reference proteome</keyword>
<evidence type="ECO:0000313" key="2">
    <source>
        <dbReference type="EMBL" id="MCE2055530.1"/>
    </source>
</evidence>
<name>A0ABS8W1Z2_DATST</name>
<evidence type="ECO:0000313" key="3">
    <source>
        <dbReference type="Proteomes" id="UP000823775"/>
    </source>
</evidence>
<keyword evidence="1" id="KW-0812">Transmembrane</keyword>
<dbReference type="EMBL" id="JACEIK010006340">
    <property type="protein sequence ID" value="MCE2055530.1"/>
    <property type="molecule type" value="Genomic_DNA"/>
</dbReference>